<dbReference type="Proteomes" id="UP000199149">
    <property type="component" value="Unassembled WGS sequence"/>
</dbReference>
<protein>
    <submittedName>
        <fullName evidence="1">Uncharacterized conserved protein YecE, DUF72 family</fullName>
    </submittedName>
</protein>
<dbReference type="PANTHER" id="PTHR30348:SF9">
    <property type="entry name" value="UPF0759 PROTEIN YECE"/>
    <property type="match status" value="1"/>
</dbReference>
<dbReference type="InterPro" id="IPR036520">
    <property type="entry name" value="UPF0759_sf"/>
</dbReference>
<dbReference type="OrthoDB" id="9780310at2"/>
<sequence>MKFGKVENPQLVDFTLPQTKKESFEVLNKYKSNNDLAVFVGCAKWNKQDLKNFYPPKTKDELTYYSTQFNSIEMNATFYRAPSKANVETWASKTPKDFKFFPKIPQSISHYGRLQNITDKLNEFLDAVALFEDKLGMIFLQMHENFAPKDFDKLENFVNHFPKGYPLAVEVRHEDWFSKPQYFEQLTNLLQENQVSNIIVDTAGRRDMVHMRLTSADAFVRFVGANDASDYERLDEWISVIKDWKNEGLQNLYFFIHQNMEVESPLLATHFIKNLNKELNLTIRGPQETLTLF</sequence>
<dbReference type="STRING" id="684065.SAMN05421738_11089"/>
<evidence type="ECO:0000313" key="2">
    <source>
        <dbReference type="Proteomes" id="UP000199149"/>
    </source>
</evidence>
<proteinExistence type="predicted"/>
<dbReference type="InterPro" id="IPR002763">
    <property type="entry name" value="DUF72"/>
</dbReference>
<dbReference type="RefSeq" id="WP_092908660.1">
    <property type="nucleotide sequence ID" value="NZ_FOUZ01000010.1"/>
</dbReference>
<dbReference type="Gene3D" id="3.20.20.410">
    <property type="entry name" value="Protein of unknown function UPF0759"/>
    <property type="match status" value="1"/>
</dbReference>
<gene>
    <name evidence="1" type="ORF">SAMN05421738_11089</name>
</gene>
<organism evidence="1 2">
    <name type="scientific">Algoriella xinjiangensis</name>
    <dbReference type="NCBI Taxonomy" id="684065"/>
    <lineage>
        <taxon>Bacteria</taxon>
        <taxon>Pseudomonadati</taxon>
        <taxon>Bacteroidota</taxon>
        <taxon>Flavobacteriia</taxon>
        <taxon>Flavobacteriales</taxon>
        <taxon>Weeksellaceae</taxon>
        <taxon>Algoriella</taxon>
    </lineage>
</organism>
<dbReference type="PANTHER" id="PTHR30348">
    <property type="entry name" value="UNCHARACTERIZED PROTEIN YECE"/>
    <property type="match status" value="1"/>
</dbReference>
<dbReference type="Pfam" id="PF01904">
    <property type="entry name" value="DUF72"/>
    <property type="match status" value="1"/>
</dbReference>
<reference evidence="2" key="1">
    <citation type="submission" date="2016-10" db="EMBL/GenBank/DDBJ databases">
        <authorList>
            <person name="Varghese N."/>
            <person name="Submissions S."/>
        </authorList>
    </citation>
    <scope>NUCLEOTIDE SEQUENCE [LARGE SCALE GENOMIC DNA]</scope>
    <source>
        <strain evidence="2">XJ109</strain>
    </source>
</reference>
<evidence type="ECO:0000313" key="1">
    <source>
        <dbReference type="EMBL" id="SFN32365.1"/>
    </source>
</evidence>
<dbReference type="SUPFAM" id="SSF117396">
    <property type="entry name" value="TM1631-like"/>
    <property type="match status" value="1"/>
</dbReference>
<keyword evidence="2" id="KW-1185">Reference proteome</keyword>
<name>A0A1I4Y2Z9_9FLAO</name>
<accession>A0A1I4Y2Z9</accession>
<dbReference type="AlphaFoldDB" id="A0A1I4Y2Z9"/>
<dbReference type="EMBL" id="FOUZ01000010">
    <property type="protein sequence ID" value="SFN32365.1"/>
    <property type="molecule type" value="Genomic_DNA"/>
</dbReference>